<dbReference type="Proteomes" id="UP001418222">
    <property type="component" value="Unassembled WGS sequence"/>
</dbReference>
<organism evidence="1 2">
    <name type="scientific">Platanthera zijinensis</name>
    <dbReference type="NCBI Taxonomy" id="2320716"/>
    <lineage>
        <taxon>Eukaryota</taxon>
        <taxon>Viridiplantae</taxon>
        <taxon>Streptophyta</taxon>
        <taxon>Embryophyta</taxon>
        <taxon>Tracheophyta</taxon>
        <taxon>Spermatophyta</taxon>
        <taxon>Magnoliopsida</taxon>
        <taxon>Liliopsida</taxon>
        <taxon>Asparagales</taxon>
        <taxon>Orchidaceae</taxon>
        <taxon>Orchidoideae</taxon>
        <taxon>Orchideae</taxon>
        <taxon>Orchidinae</taxon>
        <taxon>Platanthera</taxon>
    </lineage>
</organism>
<name>A0AAP0B4H2_9ASPA</name>
<dbReference type="EMBL" id="JBBWWQ010000016">
    <property type="protein sequence ID" value="KAK8926004.1"/>
    <property type="molecule type" value="Genomic_DNA"/>
</dbReference>
<evidence type="ECO:0000313" key="1">
    <source>
        <dbReference type="EMBL" id="KAK8926004.1"/>
    </source>
</evidence>
<sequence>MSRKPVRATFTSLYGQPNSDAEFVRSVAGEAVVDSYSCRQMYLRSYPFSAAKKESMPEKTRRNLRRAKDLAGAAIQVFPGQRRRRQLRRVWTGEMNKRRYMRGANPLTRATVSAVCFFIRRLFSCATAVTLRRPVIAESEKLKFSR</sequence>
<gene>
    <name evidence="1" type="ORF">KSP39_PZI018459</name>
</gene>
<evidence type="ECO:0000313" key="2">
    <source>
        <dbReference type="Proteomes" id="UP001418222"/>
    </source>
</evidence>
<proteinExistence type="predicted"/>
<dbReference type="AlphaFoldDB" id="A0AAP0B4H2"/>
<protein>
    <submittedName>
        <fullName evidence="1">Uncharacterized protein</fullName>
    </submittedName>
</protein>
<accession>A0AAP0B4H2</accession>
<dbReference type="PANTHER" id="PTHR35304">
    <property type="entry name" value="OS05G0120300 PROTEIN-RELATED"/>
    <property type="match status" value="1"/>
</dbReference>
<reference evidence="1 2" key="1">
    <citation type="journal article" date="2022" name="Nat. Plants">
        <title>Genomes of leafy and leafless Platanthera orchids illuminate the evolution of mycoheterotrophy.</title>
        <authorList>
            <person name="Li M.H."/>
            <person name="Liu K.W."/>
            <person name="Li Z."/>
            <person name="Lu H.C."/>
            <person name="Ye Q.L."/>
            <person name="Zhang D."/>
            <person name="Wang J.Y."/>
            <person name="Li Y.F."/>
            <person name="Zhong Z.M."/>
            <person name="Liu X."/>
            <person name="Yu X."/>
            <person name="Liu D.K."/>
            <person name="Tu X.D."/>
            <person name="Liu B."/>
            <person name="Hao Y."/>
            <person name="Liao X.Y."/>
            <person name="Jiang Y.T."/>
            <person name="Sun W.H."/>
            <person name="Chen J."/>
            <person name="Chen Y.Q."/>
            <person name="Ai Y."/>
            <person name="Zhai J.W."/>
            <person name="Wu S.S."/>
            <person name="Zhou Z."/>
            <person name="Hsiao Y.Y."/>
            <person name="Wu W.L."/>
            <person name="Chen Y.Y."/>
            <person name="Lin Y.F."/>
            <person name="Hsu J.L."/>
            <person name="Li C.Y."/>
            <person name="Wang Z.W."/>
            <person name="Zhao X."/>
            <person name="Zhong W.Y."/>
            <person name="Ma X.K."/>
            <person name="Ma L."/>
            <person name="Huang J."/>
            <person name="Chen G.Z."/>
            <person name="Huang M.Z."/>
            <person name="Huang L."/>
            <person name="Peng D.H."/>
            <person name="Luo Y.B."/>
            <person name="Zou S.Q."/>
            <person name="Chen S.P."/>
            <person name="Lan S."/>
            <person name="Tsai W.C."/>
            <person name="Van de Peer Y."/>
            <person name="Liu Z.J."/>
        </authorList>
    </citation>
    <scope>NUCLEOTIDE SEQUENCE [LARGE SCALE GENOMIC DNA]</scope>
    <source>
        <strain evidence="1">Lor287</strain>
    </source>
</reference>
<dbReference type="PANTHER" id="PTHR35304:SF1">
    <property type="entry name" value="OS05G0120300 PROTEIN"/>
    <property type="match status" value="1"/>
</dbReference>
<keyword evidence="2" id="KW-1185">Reference proteome</keyword>
<comment type="caution">
    <text evidence="1">The sequence shown here is derived from an EMBL/GenBank/DDBJ whole genome shotgun (WGS) entry which is preliminary data.</text>
</comment>